<keyword evidence="4" id="KW-0479">Metal-binding</keyword>
<proteinExistence type="inferred from homology"/>
<feature type="compositionally biased region" description="Basic and acidic residues" evidence="8">
    <location>
        <begin position="13"/>
        <end position="25"/>
    </location>
</feature>
<comment type="similarity">
    <text evidence="7">Belongs to the chloroperoxidase family.</text>
</comment>
<evidence type="ECO:0000259" key="9">
    <source>
        <dbReference type="PROSITE" id="PS51405"/>
    </source>
</evidence>
<dbReference type="InterPro" id="IPR000028">
    <property type="entry name" value="Chloroperoxidase"/>
</dbReference>
<accession>A0A819KY29</accession>
<dbReference type="Proteomes" id="UP000663868">
    <property type="component" value="Unassembled WGS sequence"/>
</dbReference>
<evidence type="ECO:0000256" key="8">
    <source>
        <dbReference type="SAM" id="MobiDB-lite"/>
    </source>
</evidence>
<organism evidence="10 11">
    <name type="scientific">Adineta steineri</name>
    <dbReference type="NCBI Taxonomy" id="433720"/>
    <lineage>
        <taxon>Eukaryota</taxon>
        <taxon>Metazoa</taxon>
        <taxon>Spiralia</taxon>
        <taxon>Gnathifera</taxon>
        <taxon>Rotifera</taxon>
        <taxon>Eurotatoria</taxon>
        <taxon>Bdelloidea</taxon>
        <taxon>Adinetida</taxon>
        <taxon>Adinetidae</taxon>
        <taxon>Adineta</taxon>
    </lineage>
</organism>
<protein>
    <recommendedName>
        <fullName evidence="9">Heme haloperoxidase family profile domain-containing protein</fullName>
    </recommendedName>
</protein>
<gene>
    <name evidence="10" type="ORF">KXQ929_LOCUS25919</name>
</gene>
<dbReference type="AlphaFoldDB" id="A0A819KY29"/>
<keyword evidence="6" id="KW-0408">Iron</keyword>
<feature type="region of interest" description="Disordered" evidence="8">
    <location>
        <begin position="1"/>
        <end position="33"/>
    </location>
</feature>
<evidence type="ECO:0000256" key="1">
    <source>
        <dbReference type="ARBA" id="ARBA00001970"/>
    </source>
</evidence>
<evidence type="ECO:0000256" key="6">
    <source>
        <dbReference type="ARBA" id="ARBA00023004"/>
    </source>
</evidence>
<dbReference type="PANTHER" id="PTHR33577">
    <property type="entry name" value="STERIGMATOCYSTIN BIOSYNTHESIS PEROXIDASE STCC-RELATED"/>
    <property type="match status" value="1"/>
</dbReference>
<reference evidence="10" key="1">
    <citation type="submission" date="2021-02" db="EMBL/GenBank/DDBJ databases">
        <authorList>
            <person name="Nowell W R."/>
        </authorList>
    </citation>
    <scope>NUCLEOTIDE SEQUENCE</scope>
</reference>
<keyword evidence="2" id="KW-0575">Peroxidase</keyword>
<dbReference type="Gene3D" id="1.10.489.10">
    <property type="entry name" value="Chloroperoxidase-like"/>
    <property type="match status" value="1"/>
</dbReference>
<dbReference type="PROSITE" id="PS51405">
    <property type="entry name" value="HEME_HALOPEROXIDASE"/>
    <property type="match status" value="1"/>
</dbReference>
<evidence type="ECO:0000256" key="7">
    <source>
        <dbReference type="ARBA" id="ARBA00025795"/>
    </source>
</evidence>
<dbReference type="InterPro" id="IPR036851">
    <property type="entry name" value="Chloroperoxidase-like_sf"/>
</dbReference>
<dbReference type="EMBL" id="CAJOBB010002292">
    <property type="protein sequence ID" value="CAF3956294.1"/>
    <property type="molecule type" value="Genomic_DNA"/>
</dbReference>
<name>A0A819KY29_9BILA</name>
<evidence type="ECO:0000256" key="2">
    <source>
        <dbReference type="ARBA" id="ARBA00022559"/>
    </source>
</evidence>
<comment type="caution">
    <text evidence="10">The sequence shown here is derived from an EMBL/GenBank/DDBJ whole genome shotgun (WGS) entry which is preliminary data.</text>
</comment>
<feature type="domain" description="Heme haloperoxidase family profile" evidence="9">
    <location>
        <begin position="14"/>
        <end position="79"/>
    </location>
</feature>
<evidence type="ECO:0000313" key="10">
    <source>
        <dbReference type="EMBL" id="CAF3956294.1"/>
    </source>
</evidence>
<dbReference type="Pfam" id="PF01328">
    <property type="entry name" value="Peroxidase_2"/>
    <property type="match status" value="1"/>
</dbReference>
<dbReference type="GO" id="GO:0004601">
    <property type="term" value="F:peroxidase activity"/>
    <property type="evidence" value="ECO:0007669"/>
    <property type="project" value="UniProtKB-KW"/>
</dbReference>
<evidence type="ECO:0000313" key="11">
    <source>
        <dbReference type="Proteomes" id="UP000663868"/>
    </source>
</evidence>
<evidence type="ECO:0000256" key="5">
    <source>
        <dbReference type="ARBA" id="ARBA00023002"/>
    </source>
</evidence>
<comment type="cofactor">
    <cofactor evidence="1">
        <name>heme b</name>
        <dbReference type="ChEBI" id="CHEBI:60344"/>
    </cofactor>
</comment>
<sequence>MGNSKSTEVVADESQHKYEAPKPTDSRAPCPGLNTLANHGYISRDGKNIRPEDLQRALQTLKNAAQEHEKQQAIKDGDA</sequence>
<evidence type="ECO:0000256" key="3">
    <source>
        <dbReference type="ARBA" id="ARBA00022617"/>
    </source>
</evidence>
<dbReference type="SUPFAM" id="SSF47571">
    <property type="entry name" value="Cloroperoxidase"/>
    <property type="match status" value="1"/>
</dbReference>
<dbReference type="GO" id="GO:0046872">
    <property type="term" value="F:metal ion binding"/>
    <property type="evidence" value="ECO:0007669"/>
    <property type="project" value="UniProtKB-KW"/>
</dbReference>
<keyword evidence="3" id="KW-0349">Heme</keyword>
<dbReference type="PANTHER" id="PTHR33577:SF9">
    <property type="entry name" value="PEROXIDASE STCC"/>
    <property type="match status" value="1"/>
</dbReference>
<keyword evidence="5" id="KW-0560">Oxidoreductase</keyword>
<evidence type="ECO:0000256" key="4">
    <source>
        <dbReference type="ARBA" id="ARBA00022723"/>
    </source>
</evidence>